<organism evidence="1 2">
    <name type="scientific">Rhabditophanes sp. KR3021</name>
    <dbReference type="NCBI Taxonomy" id="114890"/>
    <lineage>
        <taxon>Eukaryota</taxon>
        <taxon>Metazoa</taxon>
        <taxon>Ecdysozoa</taxon>
        <taxon>Nematoda</taxon>
        <taxon>Chromadorea</taxon>
        <taxon>Rhabditida</taxon>
        <taxon>Tylenchina</taxon>
        <taxon>Panagrolaimomorpha</taxon>
        <taxon>Strongyloidoidea</taxon>
        <taxon>Alloionematidae</taxon>
        <taxon>Rhabditophanes</taxon>
    </lineage>
</organism>
<evidence type="ECO:0000313" key="2">
    <source>
        <dbReference type="WBParaSite" id="RSKR_0000293500.1"/>
    </source>
</evidence>
<accession>A0AC35TPC1</accession>
<dbReference type="WBParaSite" id="RSKR_0000293500.1">
    <property type="protein sequence ID" value="RSKR_0000293500.1"/>
    <property type="gene ID" value="RSKR_0000293500"/>
</dbReference>
<protein>
    <submittedName>
        <fullName evidence="2">DAO domain-containing protein</fullName>
    </submittedName>
</protein>
<evidence type="ECO:0000313" key="1">
    <source>
        <dbReference type="Proteomes" id="UP000095286"/>
    </source>
</evidence>
<proteinExistence type="predicted"/>
<sequence>MLRPKVAIIGEGVIGLSSALAIKQKFPQSKITVYSDKPFEETCSFGPAGIFRVDKVCHREYAKDTFERLAFLEKTVGIESGIKLLSGHVQSHDRKILEDQETVYGDIVYNFHWLNEREKRGLFAVPPKHCFHFTTYAAEGRKYVPWLKKQITKVGVTFERKKVNNFDELGHAFDVVVNAAGLEGGKLAGDDDSVVPSRGIAIEVDAVYHKHFNYEGLNTFTIPMSNSVMLGTVKQVGRTDMVITEEDRNEIWSKYLKIHPTFKGAKVLSEWISMRPDRPEIRLEAIKKSLHNKDYLLVHNYGSGSNGFALHWGCATRVANFIERDV</sequence>
<dbReference type="Proteomes" id="UP000095286">
    <property type="component" value="Unplaced"/>
</dbReference>
<reference evidence="2" key="1">
    <citation type="submission" date="2016-11" db="UniProtKB">
        <authorList>
            <consortium name="WormBaseParasite"/>
        </authorList>
    </citation>
    <scope>IDENTIFICATION</scope>
    <source>
        <strain evidence="2">KR3021</strain>
    </source>
</reference>
<name>A0AC35TPC1_9BILA</name>